<feature type="domain" description="Rv2993c-like N-terminal" evidence="3">
    <location>
        <begin position="1"/>
        <end position="55"/>
    </location>
</feature>
<protein>
    <submittedName>
        <fullName evidence="5">2-hydroxyhepta-2,4-diene-1,7-dioate isomerase</fullName>
    </submittedName>
    <submittedName>
        <fullName evidence="6">Fumarylacetoacetate hydrolase family protein</fullName>
    </submittedName>
</protein>
<dbReference type="GO" id="GO:0019752">
    <property type="term" value="P:carboxylic acid metabolic process"/>
    <property type="evidence" value="ECO:0007669"/>
    <property type="project" value="UniProtKB-ARBA"/>
</dbReference>
<dbReference type="Gene3D" id="3.90.850.10">
    <property type="entry name" value="Fumarylacetoacetase-like, C-terminal domain"/>
    <property type="match status" value="1"/>
</dbReference>
<keyword evidence="6" id="KW-0378">Hydrolase</keyword>
<dbReference type="InterPro" id="IPR011234">
    <property type="entry name" value="Fumarylacetoacetase-like_C"/>
</dbReference>
<dbReference type="FunFam" id="3.90.850.10:FF:000002">
    <property type="entry name" value="2-hydroxyhepta-2,4-diene-1,7-dioate isomerase"/>
    <property type="match status" value="1"/>
</dbReference>
<reference evidence="7" key="3">
    <citation type="submission" date="2016-04" db="EMBL/GenBank/DDBJ databases">
        <authorList>
            <person name="Waterworth S."/>
            <person name="Matcher G."/>
        </authorList>
    </citation>
    <scope>NUCLEOTIDE SEQUENCE [LARGE SCALE GENOMIC DNA]</scope>
    <source>
        <strain evidence="7">RuSp02-3</strain>
    </source>
</reference>
<dbReference type="GeneID" id="61263797"/>
<dbReference type="EMBL" id="CP065738">
    <property type="protein sequence ID" value="QPT53621.1"/>
    <property type="molecule type" value="Genomic_DNA"/>
</dbReference>
<dbReference type="PANTHER" id="PTHR11820:SF7">
    <property type="entry name" value="ACYLPYRUVASE FAHD1, MITOCHONDRIAL"/>
    <property type="match status" value="1"/>
</dbReference>
<dbReference type="EMBL" id="LWGZ01000879">
    <property type="protein sequence ID" value="OAX55884.1"/>
    <property type="molecule type" value="Genomic_DNA"/>
</dbReference>
<dbReference type="Pfam" id="PF01557">
    <property type="entry name" value="FAA_hydrolase"/>
    <property type="match status" value="1"/>
</dbReference>
<organism evidence="5 8">
    <name type="scientific">Rothia kristinae</name>
    <dbReference type="NCBI Taxonomy" id="37923"/>
    <lineage>
        <taxon>Bacteria</taxon>
        <taxon>Bacillati</taxon>
        <taxon>Actinomycetota</taxon>
        <taxon>Actinomycetes</taxon>
        <taxon>Micrococcales</taxon>
        <taxon>Micrococcaceae</taxon>
        <taxon>Rothia</taxon>
    </lineage>
</organism>
<dbReference type="Proteomes" id="UP000594975">
    <property type="component" value="Chromosome"/>
</dbReference>
<reference evidence="5 8" key="1">
    <citation type="submission" date="2016-04" db="EMBL/GenBank/DDBJ databases">
        <title>Identification of putative biosynthetic pathways for the production of bioactive secondary metabolites by the marine actinomycete Kocuria kristinae RUTW2-3.</title>
        <authorList>
            <person name="Waterworth S.C."/>
            <person name="Walmsley T.A."/>
            <person name="Matongo T."/>
            <person name="Davies-Coleman M.T."/>
            <person name="Dorrington R.A."/>
        </authorList>
    </citation>
    <scope>NUCLEOTIDE SEQUENCE [LARGE SCALE GENOMIC DNA]</scope>
    <source>
        <strain evidence="7">RuSp02-3</strain>
        <strain evidence="4">RUTW2-3</strain>
        <strain evidence="5 8">RUTW4-5</strain>
    </source>
</reference>
<dbReference type="InterPro" id="IPR036663">
    <property type="entry name" value="Fumarylacetoacetase_C_sf"/>
</dbReference>
<evidence type="ECO:0000313" key="7">
    <source>
        <dbReference type="Proteomes" id="UP000053171"/>
    </source>
</evidence>
<evidence type="ECO:0000313" key="6">
    <source>
        <dbReference type="EMBL" id="QPT53621.1"/>
    </source>
</evidence>
<evidence type="ECO:0000313" key="5">
    <source>
        <dbReference type="EMBL" id="OAX55884.1"/>
    </source>
</evidence>
<evidence type="ECO:0000313" key="4">
    <source>
        <dbReference type="EMBL" id="OAX51550.1"/>
    </source>
</evidence>
<proteinExistence type="predicted"/>
<evidence type="ECO:0000313" key="8">
    <source>
        <dbReference type="Proteomes" id="UP000092021"/>
    </source>
</evidence>
<keyword evidence="5" id="KW-0413">Isomerase</keyword>
<accession>A0A147E534</accession>
<dbReference type="InterPro" id="IPR018833">
    <property type="entry name" value="Rv2993c-like_N"/>
</dbReference>
<dbReference type="SUPFAM" id="SSF56529">
    <property type="entry name" value="FAH"/>
    <property type="match status" value="1"/>
</dbReference>
<dbReference type="Gene3D" id="2.30.30.370">
    <property type="entry name" value="FAH"/>
    <property type="match status" value="1"/>
</dbReference>
<dbReference type="RefSeq" id="WP_058731256.1">
    <property type="nucleotide sequence ID" value="NZ_CP065738.1"/>
</dbReference>
<evidence type="ECO:0000313" key="9">
    <source>
        <dbReference type="Proteomes" id="UP000594975"/>
    </source>
</evidence>
<dbReference type="Proteomes" id="UP000092021">
    <property type="component" value="Unassembled WGS sequence"/>
</dbReference>
<feature type="domain" description="Fumarylacetoacetase-like C-terminal" evidence="2">
    <location>
        <begin position="61"/>
        <end position="254"/>
    </location>
</feature>
<dbReference type="EMBL" id="LJBJ02000016">
    <property type="protein sequence ID" value="OAX51550.1"/>
    <property type="molecule type" value="Genomic_DNA"/>
</dbReference>
<dbReference type="Proteomes" id="UP000053171">
    <property type="component" value="Unassembled WGS sequence"/>
</dbReference>
<name>A0A147E534_9MICC</name>
<gene>
    <name evidence="5" type="ORF">A5N15_09825</name>
    <name evidence="4" type="ORF">AN277_0208160</name>
    <name evidence="6" type="ORF">I6G21_10345</name>
</gene>
<dbReference type="GO" id="GO:0016853">
    <property type="term" value="F:isomerase activity"/>
    <property type="evidence" value="ECO:0007669"/>
    <property type="project" value="UniProtKB-KW"/>
</dbReference>
<dbReference type="Pfam" id="PF10370">
    <property type="entry name" value="Rv2993c-like_N"/>
    <property type="match status" value="1"/>
</dbReference>
<reference evidence="4" key="2">
    <citation type="submission" date="2016-04" db="EMBL/GenBank/DDBJ databases">
        <authorList>
            <person name="Evans L.H."/>
            <person name="Alamgir A."/>
            <person name="Owens N."/>
            <person name="Weber N.D."/>
            <person name="Virtaneva K."/>
            <person name="Barbian K."/>
            <person name="Babar A."/>
            <person name="Rosenke K."/>
        </authorList>
    </citation>
    <scope>NUCLEOTIDE SEQUENCE [LARGE SCALE GENOMIC DNA]</scope>
    <source>
        <strain evidence="4">RUTW2-3</strain>
    </source>
</reference>
<keyword evidence="7" id="KW-1185">Reference proteome</keyword>
<evidence type="ECO:0000259" key="3">
    <source>
        <dbReference type="Pfam" id="PF10370"/>
    </source>
</evidence>
<dbReference type="GO" id="GO:0046872">
    <property type="term" value="F:metal ion binding"/>
    <property type="evidence" value="ECO:0007669"/>
    <property type="project" value="UniProtKB-KW"/>
</dbReference>
<evidence type="ECO:0000259" key="2">
    <source>
        <dbReference type="Pfam" id="PF01557"/>
    </source>
</evidence>
<dbReference type="PATRIC" id="fig|37923.11.peg.1095"/>
<evidence type="ECO:0000256" key="1">
    <source>
        <dbReference type="ARBA" id="ARBA00022723"/>
    </source>
</evidence>
<reference evidence="6 9" key="4">
    <citation type="submission" date="2020-12" db="EMBL/GenBank/DDBJ databases">
        <title>FDA dAtabase for Regulatory Grade micrObial Sequences (FDA-ARGOS): Supporting development and validation of Infectious Disease Dx tests.</title>
        <authorList>
            <person name="Sproer C."/>
            <person name="Gronow S."/>
            <person name="Severitt S."/>
            <person name="Schroder I."/>
            <person name="Tallon L."/>
            <person name="Sadzewicz L."/>
            <person name="Zhao X."/>
            <person name="Boylan J."/>
            <person name="Ott S."/>
            <person name="Bowen H."/>
            <person name="Vavikolanu K."/>
            <person name="Mehta A."/>
            <person name="Aluvathingal J."/>
            <person name="Nadendla S."/>
            <person name="Lowell S."/>
            <person name="Myers T."/>
            <person name="Yan Y."/>
            <person name="Sichtig H."/>
        </authorList>
    </citation>
    <scope>NUCLEOTIDE SEQUENCE [LARGE SCALE GENOMIC DNA]</scope>
    <source>
        <strain evidence="6 9">FDAARGOS_864</strain>
    </source>
</reference>
<sequence length="259" mass="27850">MRIARFTAENELHFGRVDGEPGEEILTVLAGDPFYTGIQPTRQTYAIDDVRLVSPIIPRSKIVGVARNWSGHAEELGNATPSTPQLFLKPNTAVAGPGDPITLPEASEEVSYEAELAVVIGRMAKSVPVERVPEVVFGYTAANDLTARDLQRTDLQWARAKGFDGACPLGPWIQTELNTEELSIRTWLDGVLVQDGTTADMVFSVPELVAAVSEAFTLLPGDVILTGTPDGVGLVRDGQEVEIEIEGIGGPLVNTFRDA</sequence>
<dbReference type="PANTHER" id="PTHR11820">
    <property type="entry name" value="ACYLPYRUVASE"/>
    <property type="match status" value="1"/>
</dbReference>
<keyword evidence="1" id="KW-0479">Metal-binding</keyword>
<dbReference type="AlphaFoldDB" id="A0A147E534"/>
<dbReference type="KEGG" id="rkr:I6G21_10345"/>
<dbReference type="GO" id="GO:0018773">
    <property type="term" value="F:acetylpyruvate hydrolase activity"/>
    <property type="evidence" value="ECO:0007669"/>
    <property type="project" value="TreeGrafter"/>
</dbReference>